<dbReference type="SUPFAM" id="SSF48403">
    <property type="entry name" value="Ankyrin repeat"/>
    <property type="match status" value="1"/>
</dbReference>
<dbReference type="GeneID" id="107934732"/>
<accession>A0ABM2Z8P0</accession>
<dbReference type="PROSITE" id="PS50297">
    <property type="entry name" value="ANK_REP_REGION"/>
    <property type="match status" value="1"/>
</dbReference>
<dbReference type="InterPro" id="IPR036770">
    <property type="entry name" value="Ankyrin_rpt-contain_sf"/>
</dbReference>
<evidence type="ECO:0000313" key="2">
    <source>
        <dbReference type="Proteomes" id="UP000818029"/>
    </source>
</evidence>
<organism evidence="2 3">
    <name type="scientific">Gossypium hirsutum</name>
    <name type="common">Upland cotton</name>
    <name type="synonym">Gossypium mexicanum</name>
    <dbReference type="NCBI Taxonomy" id="3635"/>
    <lineage>
        <taxon>Eukaryota</taxon>
        <taxon>Viridiplantae</taxon>
        <taxon>Streptophyta</taxon>
        <taxon>Embryophyta</taxon>
        <taxon>Tracheophyta</taxon>
        <taxon>Spermatophyta</taxon>
        <taxon>Magnoliopsida</taxon>
        <taxon>eudicotyledons</taxon>
        <taxon>Gunneridae</taxon>
        <taxon>Pentapetalae</taxon>
        <taxon>rosids</taxon>
        <taxon>malvids</taxon>
        <taxon>Malvales</taxon>
        <taxon>Malvaceae</taxon>
        <taxon>Malvoideae</taxon>
        <taxon>Gossypium</taxon>
    </lineage>
</organism>
<reference evidence="3" key="2">
    <citation type="submission" date="2025-08" db="UniProtKB">
        <authorList>
            <consortium name="RefSeq"/>
        </authorList>
    </citation>
    <scope>IDENTIFICATION</scope>
</reference>
<dbReference type="Pfam" id="PF00023">
    <property type="entry name" value="Ank"/>
    <property type="match status" value="1"/>
</dbReference>
<evidence type="ECO:0000256" key="1">
    <source>
        <dbReference type="PROSITE-ProRule" id="PRU00023"/>
    </source>
</evidence>
<evidence type="ECO:0000313" key="3">
    <source>
        <dbReference type="RefSeq" id="XP_040939067.1"/>
    </source>
</evidence>
<dbReference type="InterPro" id="IPR002110">
    <property type="entry name" value="Ankyrin_rpt"/>
</dbReference>
<protein>
    <submittedName>
        <fullName evidence="3">E3 ubiquitin-protein ligase XBAT35 isoform X3</fullName>
    </submittedName>
</protein>
<reference evidence="2" key="1">
    <citation type="journal article" date="2020" name="Nat. Genet.">
        <title>Genomic diversifications of five Gossypium allopolyploid species and their impact on cotton improvement.</title>
        <authorList>
            <person name="Chen Z.J."/>
            <person name="Sreedasyam A."/>
            <person name="Ando A."/>
            <person name="Song Q."/>
            <person name="De Santiago L.M."/>
            <person name="Hulse-Kemp A.M."/>
            <person name="Ding M."/>
            <person name="Ye W."/>
            <person name="Kirkbride R.C."/>
            <person name="Jenkins J."/>
            <person name="Plott C."/>
            <person name="Lovell J."/>
            <person name="Lin Y.M."/>
            <person name="Vaughn R."/>
            <person name="Liu B."/>
            <person name="Simpson S."/>
            <person name="Scheffler B.E."/>
            <person name="Wen L."/>
            <person name="Saski C.A."/>
            <person name="Grover C.E."/>
            <person name="Hu G."/>
            <person name="Conover J.L."/>
            <person name="Carlson J.W."/>
            <person name="Shu S."/>
            <person name="Boston L.B."/>
            <person name="Williams M."/>
            <person name="Peterson D.G."/>
            <person name="McGee K."/>
            <person name="Jones D.C."/>
            <person name="Wendel J.F."/>
            <person name="Stelly D.M."/>
            <person name="Grimwood J."/>
            <person name="Schmutz J."/>
        </authorList>
    </citation>
    <scope>NUCLEOTIDE SEQUENCE [LARGE SCALE GENOMIC DNA]</scope>
    <source>
        <strain evidence="2">cv. TM-1</strain>
    </source>
</reference>
<gene>
    <name evidence="3" type="primary">LOC107934732</name>
</gene>
<proteinExistence type="predicted"/>
<feature type="repeat" description="ANK" evidence="1">
    <location>
        <begin position="12"/>
        <end position="44"/>
    </location>
</feature>
<dbReference type="RefSeq" id="XP_040939067.1">
    <property type="nucleotide sequence ID" value="XM_041083133.1"/>
</dbReference>
<dbReference type="Proteomes" id="UP000818029">
    <property type="component" value="Chromosome A12"/>
</dbReference>
<keyword evidence="1" id="KW-0040">ANK repeat</keyword>
<dbReference type="PROSITE" id="PS50088">
    <property type="entry name" value="ANK_REPEAT"/>
    <property type="match status" value="1"/>
</dbReference>
<name>A0ABM2Z8P0_GOSHI</name>
<dbReference type="Gene3D" id="1.25.40.20">
    <property type="entry name" value="Ankyrin repeat-containing domain"/>
    <property type="match status" value="1"/>
</dbReference>
<sequence length="133" mass="15351">MKFLFRFISGRHGGTPLHHAAKRGLLNTVKLLLFHGDVARVKGNVNVVKAIEDYIVYSLVGCGSFTGQDLLKCLFLSCFQEKFGWLFYQLVPEIIQNLSSWSWPYILLCRYPKMLKHLKMSKAVMMQNKILKK</sequence>
<keyword evidence="2" id="KW-1185">Reference proteome</keyword>